<feature type="region of interest" description="Disordered" evidence="1">
    <location>
        <begin position="61"/>
        <end position="86"/>
    </location>
</feature>
<reference evidence="2 3" key="1">
    <citation type="journal article" date="2019" name="Commun. Biol.">
        <title>The bagworm genome reveals a unique fibroin gene that provides high tensile strength.</title>
        <authorList>
            <person name="Kono N."/>
            <person name="Nakamura H."/>
            <person name="Ohtoshi R."/>
            <person name="Tomita M."/>
            <person name="Numata K."/>
            <person name="Arakawa K."/>
        </authorList>
    </citation>
    <scope>NUCLEOTIDE SEQUENCE [LARGE SCALE GENOMIC DNA]</scope>
</reference>
<proteinExistence type="predicted"/>
<feature type="compositionally biased region" description="Polar residues" evidence="1">
    <location>
        <begin position="74"/>
        <end position="86"/>
    </location>
</feature>
<evidence type="ECO:0000313" key="2">
    <source>
        <dbReference type="EMBL" id="GBP93411.1"/>
    </source>
</evidence>
<gene>
    <name evidence="2" type="ORF">EVAR_84302_1</name>
</gene>
<protein>
    <submittedName>
        <fullName evidence="2">Uncharacterized protein</fullName>
    </submittedName>
</protein>
<feature type="compositionally biased region" description="Basic and acidic residues" evidence="1">
    <location>
        <begin position="61"/>
        <end position="73"/>
    </location>
</feature>
<sequence>MRYPRISGLQANCLLCREAVEWGSHQRVDGNRDPCTLATPEDALMSYRQLWQGIRFLMDGDRNDGRSEERVIERNSQSLNERQQRM</sequence>
<accession>A0A4C1ZX62</accession>
<dbReference type="Proteomes" id="UP000299102">
    <property type="component" value="Unassembled WGS sequence"/>
</dbReference>
<comment type="caution">
    <text evidence="2">The sequence shown here is derived from an EMBL/GenBank/DDBJ whole genome shotgun (WGS) entry which is preliminary data.</text>
</comment>
<organism evidence="2 3">
    <name type="scientific">Eumeta variegata</name>
    <name type="common">Bagworm moth</name>
    <name type="synonym">Eumeta japonica</name>
    <dbReference type="NCBI Taxonomy" id="151549"/>
    <lineage>
        <taxon>Eukaryota</taxon>
        <taxon>Metazoa</taxon>
        <taxon>Ecdysozoa</taxon>
        <taxon>Arthropoda</taxon>
        <taxon>Hexapoda</taxon>
        <taxon>Insecta</taxon>
        <taxon>Pterygota</taxon>
        <taxon>Neoptera</taxon>
        <taxon>Endopterygota</taxon>
        <taxon>Lepidoptera</taxon>
        <taxon>Glossata</taxon>
        <taxon>Ditrysia</taxon>
        <taxon>Tineoidea</taxon>
        <taxon>Psychidae</taxon>
        <taxon>Oiketicinae</taxon>
        <taxon>Eumeta</taxon>
    </lineage>
</organism>
<evidence type="ECO:0000313" key="3">
    <source>
        <dbReference type="Proteomes" id="UP000299102"/>
    </source>
</evidence>
<keyword evidence="3" id="KW-1185">Reference proteome</keyword>
<name>A0A4C1ZX62_EUMVA</name>
<evidence type="ECO:0000256" key="1">
    <source>
        <dbReference type="SAM" id="MobiDB-lite"/>
    </source>
</evidence>
<dbReference type="EMBL" id="BGZK01002373">
    <property type="protein sequence ID" value="GBP93411.1"/>
    <property type="molecule type" value="Genomic_DNA"/>
</dbReference>
<dbReference type="AlphaFoldDB" id="A0A4C1ZX62"/>